<keyword evidence="3 6" id="KW-0547">Nucleotide-binding</keyword>
<dbReference type="Pfam" id="PF19275">
    <property type="entry name" value="HflX_C"/>
    <property type="match status" value="1"/>
</dbReference>
<dbReference type="InterPro" id="IPR035647">
    <property type="entry name" value="EFG_III/V"/>
</dbReference>
<dbReference type="RefSeq" id="WP_036776608.1">
    <property type="nucleotide sequence ID" value="NZ_CAWLTM010000105.1"/>
</dbReference>
<dbReference type="InterPro" id="IPR027417">
    <property type="entry name" value="P-loop_NTPase"/>
</dbReference>
<keyword evidence="2 8" id="KW-0479">Metal-binding</keyword>
<keyword evidence="4 8" id="KW-0460">Magnesium</keyword>
<dbReference type="PRINTS" id="PR00326">
    <property type="entry name" value="GTP1OBG"/>
</dbReference>
<feature type="binding site" evidence="7">
    <location>
        <begin position="251"/>
        <end position="254"/>
    </location>
    <ligand>
        <name>GTP</name>
        <dbReference type="ChEBI" id="CHEBI:37565"/>
    </ligand>
</feature>
<gene>
    <name evidence="6" type="primary">hflX</name>
    <name evidence="10" type="ORF">BA1DRAFT_00981</name>
</gene>
<keyword evidence="11" id="KW-1185">Reference proteome</keyword>
<dbReference type="CDD" id="cd01878">
    <property type="entry name" value="HflX"/>
    <property type="match status" value="1"/>
</dbReference>
<feature type="domain" description="Hflx-type G" evidence="9">
    <location>
        <begin position="198"/>
        <end position="365"/>
    </location>
</feature>
<evidence type="ECO:0000256" key="6">
    <source>
        <dbReference type="HAMAP-Rule" id="MF_00900"/>
    </source>
</evidence>
<accession>A0A022PNP9</accession>
<dbReference type="InterPro" id="IPR016496">
    <property type="entry name" value="GTPase_HflX"/>
</dbReference>
<evidence type="ECO:0000256" key="1">
    <source>
        <dbReference type="ARBA" id="ARBA00022490"/>
    </source>
</evidence>
<keyword evidence="10" id="KW-0378">Hydrolase</keyword>
<dbReference type="InterPro" id="IPR025121">
    <property type="entry name" value="GTPase_HflX_N"/>
</dbReference>
<dbReference type="GO" id="GO:0043022">
    <property type="term" value="F:ribosome binding"/>
    <property type="evidence" value="ECO:0007669"/>
    <property type="project" value="TreeGrafter"/>
</dbReference>
<evidence type="ECO:0000256" key="3">
    <source>
        <dbReference type="ARBA" id="ARBA00022741"/>
    </source>
</evidence>
<dbReference type="InterPro" id="IPR045498">
    <property type="entry name" value="HflX_C"/>
</dbReference>
<dbReference type="InterPro" id="IPR030394">
    <property type="entry name" value="G_HFLX_dom"/>
</dbReference>
<feature type="binding site" evidence="7">
    <location>
        <begin position="343"/>
        <end position="345"/>
    </location>
    <ligand>
        <name>GTP</name>
        <dbReference type="ChEBI" id="CHEBI:37565"/>
    </ligand>
</feature>
<keyword evidence="1 6" id="KW-0963">Cytoplasm</keyword>
<dbReference type="AlphaFoldDB" id="A0A022PNP9"/>
<feature type="binding site" evidence="8">
    <location>
        <position position="231"/>
    </location>
    <ligand>
        <name>Mg(2+)</name>
        <dbReference type="ChEBI" id="CHEBI:18420"/>
    </ligand>
</feature>
<evidence type="ECO:0000256" key="2">
    <source>
        <dbReference type="ARBA" id="ARBA00022723"/>
    </source>
</evidence>
<dbReference type="HAMAP" id="MF_00900">
    <property type="entry name" value="GTPase_HflX"/>
    <property type="match status" value="1"/>
</dbReference>
<feature type="binding site" evidence="8">
    <location>
        <position position="211"/>
    </location>
    <ligand>
        <name>Mg(2+)</name>
        <dbReference type="ChEBI" id="CHEBI:18420"/>
    </ligand>
</feature>
<evidence type="ECO:0000256" key="8">
    <source>
        <dbReference type="PIRSR" id="PIRSR006809-2"/>
    </source>
</evidence>
<dbReference type="Proteomes" id="UP000023464">
    <property type="component" value="Unassembled WGS sequence"/>
</dbReference>
<dbReference type="PIRSF" id="PIRSF006809">
    <property type="entry name" value="GTP-binding_hflX_prd"/>
    <property type="match status" value="1"/>
</dbReference>
<dbReference type="Gene3D" id="3.40.50.11060">
    <property type="entry name" value="GTPase HflX, N-terminal domain"/>
    <property type="match status" value="1"/>
</dbReference>
<dbReference type="FunFam" id="3.40.50.11060:FF:000001">
    <property type="entry name" value="GTPase HflX"/>
    <property type="match status" value="1"/>
</dbReference>
<feature type="binding site" evidence="7">
    <location>
        <begin position="317"/>
        <end position="320"/>
    </location>
    <ligand>
        <name>GTP</name>
        <dbReference type="ChEBI" id="CHEBI:37565"/>
    </ligand>
</feature>
<comment type="subunit">
    <text evidence="6">Monomer. Associates with the 50S ribosomal subunit.</text>
</comment>
<protein>
    <recommendedName>
        <fullName evidence="6">GTPase HflX</fullName>
    </recommendedName>
    <alternativeName>
        <fullName evidence="6">GTP-binding protein HflX</fullName>
    </alternativeName>
</protein>
<dbReference type="GO" id="GO:0005737">
    <property type="term" value="C:cytoplasm"/>
    <property type="evidence" value="ECO:0007669"/>
    <property type="project" value="UniProtKB-SubCell"/>
</dbReference>
<dbReference type="PANTHER" id="PTHR10229:SF0">
    <property type="entry name" value="GTP-BINDING PROTEIN 6-RELATED"/>
    <property type="match status" value="1"/>
</dbReference>
<evidence type="ECO:0000256" key="5">
    <source>
        <dbReference type="ARBA" id="ARBA00023134"/>
    </source>
</evidence>
<dbReference type="FunFam" id="3.40.50.300:FF:000173">
    <property type="entry name" value="GTPase HflX"/>
    <property type="match status" value="1"/>
</dbReference>
<feature type="binding site" evidence="7">
    <location>
        <begin position="204"/>
        <end position="211"/>
    </location>
    <ligand>
        <name>GTP</name>
        <dbReference type="ChEBI" id="CHEBI:37565"/>
    </ligand>
</feature>
<feature type="binding site" evidence="7">
    <location>
        <begin position="229"/>
        <end position="233"/>
    </location>
    <ligand>
        <name>GTP</name>
        <dbReference type="ChEBI" id="CHEBI:37565"/>
    </ligand>
</feature>
<dbReference type="EMBL" id="JFGV01000010">
    <property type="protein sequence ID" value="EYU16498.1"/>
    <property type="molecule type" value="Genomic_DNA"/>
</dbReference>
<dbReference type="GO" id="GO:0003924">
    <property type="term" value="F:GTPase activity"/>
    <property type="evidence" value="ECO:0007669"/>
    <property type="project" value="UniProtKB-UniRule"/>
</dbReference>
<dbReference type="NCBIfam" id="TIGR03156">
    <property type="entry name" value="GTP_HflX"/>
    <property type="match status" value="1"/>
</dbReference>
<organism evidence="10 11">
    <name type="scientific">Photorhabdus aegyptia</name>
    <dbReference type="NCBI Taxonomy" id="2805098"/>
    <lineage>
        <taxon>Bacteria</taxon>
        <taxon>Pseudomonadati</taxon>
        <taxon>Pseudomonadota</taxon>
        <taxon>Gammaproteobacteria</taxon>
        <taxon>Enterobacterales</taxon>
        <taxon>Morganellaceae</taxon>
        <taxon>Photorhabdus</taxon>
    </lineage>
</organism>
<evidence type="ECO:0000256" key="7">
    <source>
        <dbReference type="PIRSR" id="PIRSR006809-1"/>
    </source>
</evidence>
<comment type="subcellular location">
    <subcellularLocation>
        <location evidence="6">Cytoplasm</location>
    </subcellularLocation>
    <text evidence="6">May associate with membranes.</text>
</comment>
<dbReference type="Gene3D" id="6.10.250.2860">
    <property type="match status" value="1"/>
</dbReference>
<name>A0A022PNP9_9GAMM</name>
<comment type="cofactor">
    <cofactor evidence="8">
        <name>Mg(2+)</name>
        <dbReference type="ChEBI" id="CHEBI:18420"/>
    </cofactor>
</comment>
<dbReference type="InterPro" id="IPR006073">
    <property type="entry name" value="GTP-bd"/>
</dbReference>
<evidence type="ECO:0000259" key="9">
    <source>
        <dbReference type="PROSITE" id="PS51705"/>
    </source>
</evidence>
<evidence type="ECO:0000313" key="11">
    <source>
        <dbReference type="Proteomes" id="UP000023464"/>
    </source>
</evidence>
<dbReference type="SUPFAM" id="SSF54980">
    <property type="entry name" value="EF-G C-terminal domain-like"/>
    <property type="match status" value="1"/>
</dbReference>
<dbReference type="GO" id="GO:0005525">
    <property type="term" value="F:GTP binding"/>
    <property type="evidence" value="ECO:0007669"/>
    <property type="project" value="UniProtKB-UniRule"/>
</dbReference>
<evidence type="ECO:0000313" key="10">
    <source>
        <dbReference type="EMBL" id="EYU16498.1"/>
    </source>
</evidence>
<dbReference type="GO" id="GO:0097216">
    <property type="term" value="F:guanosine tetraphosphate binding"/>
    <property type="evidence" value="ECO:0007669"/>
    <property type="project" value="UniProtKB-ARBA"/>
</dbReference>
<dbReference type="InterPro" id="IPR032305">
    <property type="entry name" value="GTP-bd_M"/>
</dbReference>
<dbReference type="GO" id="GO:0046872">
    <property type="term" value="F:metal ion binding"/>
    <property type="evidence" value="ECO:0007669"/>
    <property type="project" value="UniProtKB-KW"/>
</dbReference>
<dbReference type="Pfam" id="PF01926">
    <property type="entry name" value="MMR_HSR1"/>
    <property type="match status" value="1"/>
</dbReference>
<comment type="caution">
    <text evidence="10">The sequence shown here is derived from an EMBL/GenBank/DDBJ whole genome shotgun (WGS) entry which is preliminary data.</text>
</comment>
<dbReference type="Gene3D" id="3.40.50.300">
    <property type="entry name" value="P-loop containing nucleotide triphosphate hydrolases"/>
    <property type="match status" value="1"/>
</dbReference>
<dbReference type="SUPFAM" id="SSF52540">
    <property type="entry name" value="P-loop containing nucleoside triphosphate hydrolases"/>
    <property type="match status" value="1"/>
</dbReference>
<reference evidence="10 11" key="1">
    <citation type="submission" date="2014-03" db="EMBL/GenBank/DDBJ databases">
        <title>Draft Genome of Photorhabdus luminescens BA1, an Egyptian Isolate.</title>
        <authorList>
            <person name="Ghazal S."/>
            <person name="Hurst S.G.IV."/>
            <person name="Morris K."/>
            <person name="Thomas K."/>
            <person name="Tisa L.S."/>
        </authorList>
    </citation>
    <scope>NUCLEOTIDE SEQUENCE [LARGE SCALE GENOMIC DNA]</scope>
    <source>
        <strain evidence="10 11">BA1</strain>
    </source>
</reference>
<keyword evidence="5 6" id="KW-0342">GTP-binding</keyword>
<dbReference type="Pfam" id="PF16360">
    <property type="entry name" value="GTP-bdg_M"/>
    <property type="match status" value="1"/>
</dbReference>
<dbReference type="NCBIfam" id="NF008280">
    <property type="entry name" value="PRK11058.1"/>
    <property type="match status" value="1"/>
</dbReference>
<evidence type="ECO:0000256" key="4">
    <source>
        <dbReference type="ARBA" id="ARBA00022842"/>
    </source>
</evidence>
<comment type="function">
    <text evidence="6">GTPase that associates with the 50S ribosomal subunit and may have a role during protein synthesis or ribosome biogenesis.</text>
</comment>
<dbReference type="PROSITE" id="PS51705">
    <property type="entry name" value="G_HFLX"/>
    <property type="match status" value="1"/>
</dbReference>
<dbReference type="InterPro" id="IPR042108">
    <property type="entry name" value="GTPase_HflX_N_sf"/>
</dbReference>
<dbReference type="PANTHER" id="PTHR10229">
    <property type="entry name" value="GTP-BINDING PROTEIN HFLX"/>
    <property type="match status" value="1"/>
</dbReference>
<sequence length="426" mass="48038">MFERYEGGEQAVVVHVFFSQDKDTDNLSEFESLVTSAGVVPVQIVTGSRKAPHPKYFVGEGKAEEIAEAVQASGADVVLFNHALSPAQERNLERLCQCRVIDRTGVILDIFAQRARTHEGKLQVELAQLRHLSTRLVRGWTHLERQKGGIGLRGPGETQLETDRRLLRDKIRQILGRLSRVEKQREQGRQARNKADIPTVSLVGYTNAGKSSLFNRMTAAEVYAADQLFATLDPTLRRIEVNDVGTVVLADTVGFIRHLPHDLVAAFKATLQETRQATLLLHIVDAADSRIDENIAAVDSVLEEIEAHQIPVLLVMNKIDMLESFTPRIDRNEDNLPVRVWLSAQTGEGIPLLLQALTERLSGEIAHYELHLPPEAGRLRSRFYQLQAIEKEWIEEDGKVGIEVRMPIVDWRRLCKQEQDLFDYVV</sequence>
<dbReference type="PATRIC" id="fig|1393736.3.peg.1013"/>
<dbReference type="Pfam" id="PF13167">
    <property type="entry name" value="GTP-bdg_N"/>
    <property type="match status" value="1"/>
</dbReference>
<proteinExistence type="inferred from homology"/>
<comment type="similarity">
    <text evidence="6">Belongs to the TRAFAC class OBG-HflX-like GTPase superfamily. HflX GTPase family.</text>
</comment>